<accession>A0A5B7EP08</accession>
<evidence type="ECO:0000313" key="4">
    <source>
        <dbReference type="Proteomes" id="UP000324222"/>
    </source>
</evidence>
<feature type="transmembrane region" description="Helical" evidence="2">
    <location>
        <begin position="6"/>
        <end position="23"/>
    </location>
</feature>
<dbReference type="EMBL" id="VSRR010003178">
    <property type="protein sequence ID" value="MPC35018.1"/>
    <property type="molecule type" value="Genomic_DNA"/>
</dbReference>
<proteinExistence type="predicted"/>
<keyword evidence="2" id="KW-0812">Transmembrane</keyword>
<comment type="caution">
    <text evidence="3">The sequence shown here is derived from an EMBL/GenBank/DDBJ whole genome shotgun (WGS) entry which is preliminary data.</text>
</comment>
<keyword evidence="2" id="KW-1133">Transmembrane helix</keyword>
<evidence type="ECO:0000256" key="2">
    <source>
        <dbReference type="SAM" id="Phobius"/>
    </source>
</evidence>
<feature type="compositionally biased region" description="Basic residues" evidence="1">
    <location>
        <begin position="102"/>
        <end position="114"/>
    </location>
</feature>
<reference evidence="3 4" key="1">
    <citation type="submission" date="2019-05" db="EMBL/GenBank/DDBJ databases">
        <title>Another draft genome of Portunus trituberculatus and its Hox gene families provides insights of decapod evolution.</title>
        <authorList>
            <person name="Jeong J.-H."/>
            <person name="Song I."/>
            <person name="Kim S."/>
            <person name="Choi T."/>
            <person name="Kim D."/>
            <person name="Ryu S."/>
            <person name="Kim W."/>
        </authorList>
    </citation>
    <scope>NUCLEOTIDE SEQUENCE [LARGE SCALE GENOMIC DNA]</scope>
    <source>
        <tissue evidence="3">Muscle</tissue>
    </source>
</reference>
<evidence type="ECO:0000313" key="3">
    <source>
        <dbReference type="EMBL" id="MPC35018.1"/>
    </source>
</evidence>
<dbReference type="AlphaFoldDB" id="A0A5B7EP08"/>
<feature type="compositionally biased region" description="Polar residues" evidence="1">
    <location>
        <begin position="61"/>
        <end position="71"/>
    </location>
</feature>
<feature type="region of interest" description="Disordered" evidence="1">
    <location>
        <begin position="29"/>
        <end position="116"/>
    </location>
</feature>
<keyword evidence="4" id="KW-1185">Reference proteome</keyword>
<keyword evidence="2" id="KW-0472">Membrane</keyword>
<organism evidence="3 4">
    <name type="scientific">Portunus trituberculatus</name>
    <name type="common">Swimming crab</name>
    <name type="synonym">Neptunus trituberculatus</name>
    <dbReference type="NCBI Taxonomy" id="210409"/>
    <lineage>
        <taxon>Eukaryota</taxon>
        <taxon>Metazoa</taxon>
        <taxon>Ecdysozoa</taxon>
        <taxon>Arthropoda</taxon>
        <taxon>Crustacea</taxon>
        <taxon>Multicrustacea</taxon>
        <taxon>Malacostraca</taxon>
        <taxon>Eumalacostraca</taxon>
        <taxon>Eucarida</taxon>
        <taxon>Decapoda</taxon>
        <taxon>Pleocyemata</taxon>
        <taxon>Brachyura</taxon>
        <taxon>Eubrachyura</taxon>
        <taxon>Portunoidea</taxon>
        <taxon>Portunidae</taxon>
        <taxon>Portuninae</taxon>
        <taxon>Portunus</taxon>
    </lineage>
</organism>
<feature type="compositionally biased region" description="Basic and acidic residues" evidence="1">
    <location>
        <begin position="43"/>
        <end position="52"/>
    </location>
</feature>
<name>A0A5B7EP08_PORTR</name>
<protein>
    <submittedName>
        <fullName evidence="3">Uncharacterized protein</fullName>
    </submittedName>
</protein>
<evidence type="ECO:0000256" key="1">
    <source>
        <dbReference type="SAM" id="MobiDB-lite"/>
    </source>
</evidence>
<feature type="compositionally biased region" description="Low complexity" evidence="1">
    <location>
        <begin position="72"/>
        <end position="94"/>
    </location>
</feature>
<sequence>MDEFFRPILLTSLIIGMVVLIFLEKRKGGRQKMEEATQNAGDITKEITKDIEKEEEEVQECISTLSTPLQASSTTSTHFSTSSTHSSTSSSSSGSEEEATRPRKVLKRPKKKQCKGSPTICATKRKVTDVTVVTDSLEEKVQVCVCVCVLKVVTSVSL</sequence>
<dbReference type="Proteomes" id="UP000324222">
    <property type="component" value="Unassembled WGS sequence"/>
</dbReference>
<gene>
    <name evidence="3" type="ORF">E2C01_028424</name>
</gene>